<dbReference type="CDD" id="cd00751">
    <property type="entry name" value="thiolase"/>
    <property type="match status" value="1"/>
</dbReference>
<name>A0A1N5U8W6_9ARCH</name>
<dbReference type="GO" id="GO:0008299">
    <property type="term" value="P:isoprenoid biosynthetic process"/>
    <property type="evidence" value="ECO:0007669"/>
    <property type="project" value="UniProtKB-KW"/>
</dbReference>
<dbReference type="InterPro" id="IPR016039">
    <property type="entry name" value="Thiolase-like"/>
</dbReference>
<dbReference type="SUPFAM" id="SSF53901">
    <property type="entry name" value="Thiolase-like"/>
    <property type="match status" value="2"/>
</dbReference>
<evidence type="ECO:0000313" key="9">
    <source>
        <dbReference type="Proteomes" id="UP000187822"/>
    </source>
</evidence>
<proteinExistence type="inferred from homology"/>
<dbReference type="InterPro" id="IPR002155">
    <property type="entry name" value="Thiolase"/>
</dbReference>
<dbReference type="EMBL" id="LT671858">
    <property type="protein sequence ID" value="SIM57272.1"/>
    <property type="molecule type" value="Genomic_DNA"/>
</dbReference>
<dbReference type="RefSeq" id="WP_077076164.1">
    <property type="nucleotide sequence ID" value="NZ_LT671858.1"/>
</dbReference>
<reference evidence="8" key="2">
    <citation type="submission" date="2016-06" db="EMBL/GenBank/DDBJ databases">
        <authorList>
            <person name="Olsen C.W."/>
            <person name="Carey S."/>
            <person name="Hinshaw L."/>
            <person name="Karasin A.I."/>
        </authorList>
    </citation>
    <scope>NUCLEOTIDE SEQUENCE [LARGE SCALE GENOMIC DNA]</scope>
    <source>
        <strain evidence="8">PM4</strain>
    </source>
</reference>
<dbReference type="GO" id="GO:0003988">
    <property type="term" value="F:acetyl-CoA C-acyltransferase activity"/>
    <property type="evidence" value="ECO:0007669"/>
    <property type="project" value="UniProtKB-ARBA"/>
</dbReference>
<evidence type="ECO:0000256" key="3">
    <source>
        <dbReference type="ARBA" id="ARBA00023229"/>
    </source>
</evidence>
<dbReference type="InterPro" id="IPR020617">
    <property type="entry name" value="Thiolase_C"/>
</dbReference>
<keyword evidence="4" id="KW-0012">Acyltransferase</keyword>
<evidence type="ECO:0000313" key="8">
    <source>
        <dbReference type="EMBL" id="SJK84699.1"/>
    </source>
</evidence>
<reference evidence="9" key="3">
    <citation type="submission" date="2016-06" db="EMBL/GenBank/DDBJ databases">
        <authorList>
            <person name="Toshchakov V.S."/>
        </authorList>
    </citation>
    <scope>NUCLEOTIDE SEQUENCE [LARGE SCALE GENOMIC DNA]</scope>
    <source>
        <strain>PM4 (JCM 30641</strain>
        <strain evidence="9">\VKM B-2940)</strain>
    </source>
</reference>
<keyword evidence="9" id="KW-1185">Reference proteome</keyword>
<dbReference type="Pfam" id="PF02803">
    <property type="entry name" value="Thiolase_C"/>
    <property type="match status" value="1"/>
</dbReference>
<dbReference type="Proteomes" id="UP000195607">
    <property type="component" value="Chromosome I"/>
</dbReference>
<dbReference type="GeneID" id="41588129"/>
<comment type="similarity">
    <text evidence="1">Belongs to the thiolase-like superfamily. Thiolase family.</text>
</comment>
<dbReference type="EMBL" id="LT719092">
    <property type="protein sequence ID" value="SJK84699.1"/>
    <property type="molecule type" value="Genomic_DNA"/>
</dbReference>
<dbReference type="Gene3D" id="3.40.47.10">
    <property type="match status" value="2"/>
</dbReference>
<evidence type="ECO:0000256" key="1">
    <source>
        <dbReference type="ARBA" id="ARBA00010982"/>
    </source>
</evidence>
<dbReference type="OrthoDB" id="25212at2157"/>
<dbReference type="AlphaFoldDB" id="A0A1N5U8W6"/>
<evidence type="ECO:0000259" key="5">
    <source>
        <dbReference type="Pfam" id="PF00108"/>
    </source>
</evidence>
<dbReference type="InterPro" id="IPR020613">
    <property type="entry name" value="Thiolase_CS"/>
</dbReference>
<dbReference type="STRING" id="1673428.CPM_0852"/>
<dbReference type="Pfam" id="PF00108">
    <property type="entry name" value="Thiolase_N"/>
    <property type="match status" value="1"/>
</dbReference>
<organism evidence="7 10">
    <name type="scientific">Cuniculiplasma divulgatum</name>
    <dbReference type="NCBI Taxonomy" id="1673428"/>
    <lineage>
        <taxon>Archaea</taxon>
        <taxon>Methanobacteriati</taxon>
        <taxon>Thermoplasmatota</taxon>
        <taxon>Thermoplasmata</taxon>
        <taxon>Thermoplasmatales</taxon>
        <taxon>Cuniculiplasmataceae</taxon>
        <taxon>Cuniculiplasma</taxon>
    </lineage>
</organism>
<sequence length="388" mass="42348">MKNIYIISAKRTPHGKFGKSLSGISATKLGGIAIRGALESSQIDQELVDEVIFGNVIQAGNGQNPAGQCSTHGGIRSEVTKNTVNVVCASGMLAMENAYREIALGERDVVVAGGTESMSRGPYLLSSNFRYGVKNMFSTRETLTDSMYNDGLMDAFYQNSMGFYADKTSNKFNQTRDMVDDYAFQSYTRAMKATRMGYFKDEIIPMDVLNFDEGIRETSIETLSRLKPSFSDNGIHTAGNSSQISDGASALVLASEKAVDQYDLKPIGKINGFWSSSMDPRDYIEAPIKSTREMLQKYNWNINEFDLVEHNEAFSGGCILLRDQLGIDNDRFNVNGGAIAFGHPLGSSGSRIVVTLLHALRQRKMNKGIATLCHGGGGGHSMAIEVVN</sequence>
<dbReference type="PROSITE" id="PS00737">
    <property type="entry name" value="THIOLASE_2"/>
    <property type="match status" value="1"/>
</dbReference>
<evidence type="ECO:0000259" key="6">
    <source>
        <dbReference type="Pfam" id="PF02803"/>
    </source>
</evidence>
<dbReference type="PIRSF" id="PIRSF000429">
    <property type="entry name" value="Ac-CoA_Ac_transf"/>
    <property type="match status" value="1"/>
</dbReference>
<dbReference type="Proteomes" id="UP000187822">
    <property type="component" value="Chromosome I"/>
</dbReference>
<dbReference type="InterPro" id="IPR020610">
    <property type="entry name" value="Thiolase_AS"/>
</dbReference>
<evidence type="ECO:0000256" key="2">
    <source>
        <dbReference type="ARBA" id="ARBA00022679"/>
    </source>
</evidence>
<dbReference type="NCBIfam" id="TIGR01930">
    <property type="entry name" value="AcCoA-C-Actrans"/>
    <property type="match status" value="1"/>
</dbReference>
<reference evidence="7 10" key="1">
    <citation type="submission" date="2016-04" db="EMBL/GenBank/DDBJ databases">
        <authorList>
            <person name="Evans L.H."/>
            <person name="Alamgir A."/>
            <person name="Owens N."/>
            <person name="Weber N.D."/>
            <person name="Virtaneva K."/>
            <person name="Barbian K."/>
            <person name="Babar A."/>
            <person name="Rosenke K."/>
        </authorList>
    </citation>
    <scope>NUCLEOTIDE SEQUENCE [LARGE SCALE GENOMIC DNA]</scope>
    <source>
        <strain evidence="7">S5</strain>
        <strain evidence="10">S5(T) (JCM 30642 \VKM B-2941)</strain>
    </source>
</reference>
<evidence type="ECO:0000313" key="7">
    <source>
        <dbReference type="EMBL" id="SIM57272.1"/>
    </source>
</evidence>
<dbReference type="InterPro" id="IPR020616">
    <property type="entry name" value="Thiolase_N"/>
</dbReference>
<protein>
    <submittedName>
        <fullName evidence="7">Acetyl-CoA C-acetyltransferase</fullName>
    </submittedName>
</protein>
<dbReference type="InterPro" id="IPR020615">
    <property type="entry name" value="Thiolase_acyl_enz_int_AS"/>
</dbReference>
<evidence type="ECO:0000313" key="10">
    <source>
        <dbReference type="Proteomes" id="UP000195607"/>
    </source>
</evidence>
<dbReference type="PROSITE" id="PS00098">
    <property type="entry name" value="THIOLASE_1"/>
    <property type="match status" value="1"/>
</dbReference>
<evidence type="ECO:0000256" key="4">
    <source>
        <dbReference type="ARBA" id="ARBA00023315"/>
    </source>
</evidence>
<accession>A0A1N5U8W6</accession>
<feature type="domain" description="Thiolase N-terminal" evidence="5">
    <location>
        <begin position="4"/>
        <end position="256"/>
    </location>
</feature>
<keyword evidence="3" id="KW-0414">Isoprene biosynthesis</keyword>
<dbReference type="PANTHER" id="PTHR18919:SF107">
    <property type="entry name" value="ACETYL-COA ACETYLTRANSFERASE, CYTOSOLIC"/>
    <property type="match status" value="1"/>
</dbReference>
<keyword evidence="2 7" id="KW-0808">Transferase</keyword>
<dbReference type="PANTHER" id="PTHR18919">
    <property type="entry name" value="ACETYL-COA C-ACYLTRANSFERASE"/>
    <property type="match status" value="1"/>
</dbReference>
<dbReference type="PROSITE" id="PS00099">
    <property type="entry name" value="THIOLASE_3"/>
    <property type="match status" value="1"/>
</dbReference>
<dbReference type="KEGG" id="cdiv:CPM_0852"/>
<gene>
    <name evidence="8" type="ORF">CPM_0852</name>
    <name evidence="7" type="ORF">CSP5_0855</name>
</gene>
<feature type="domain" description="Thiolase C-terminal" evidence="6">
    <location>
        <begin position="264"/>
        <end position="385"/>
    </location>
</feature>